<reference evidence="1 2" key="1">
    <citation type="journal article" date="2023" name="Sci. Data">
        <title>Genome assembly of the Korean intertidal mud-creeper Batillaria attramentaria.</title>
        <authorList>
            <person name="Patra A.K."/>
            <person name="Ho P.T."/>
            <person name="Jun S."/>
            <person name="Lee S.J."/>
            <person name="Kim Y."/>
            <person name="Won Y.J."/>
        </authorList>
    </citation>
    <scope>NUCLEOTIDE SEQUENCE [LARGE SCALE GENOMIC DNA]</scope>
    <source>
        <strain evidence="1">Wonlab-2016</strain>
    </source>
</reference>
<feature type="non-terminal residue" evidence="1">
    <location>
        <position position="73"/>
    </location>
</feature>
<dbReference type="AlphaFoldDB" id="A0ABD0LPL0"/>
<dbReference type="EMBL" id="JACVVK020000033">
    <property type="protein sequence ID" value="KAK7501163.1"/>
    <property type="molecule type" value="Genomic_DNA"/>
</dbReference>
<accession>A0ABD0LPL0</accession>
<evidence type="ECO:0000313" key="2">
    <source>
        <dbReference type="Proteomes" id="UP001519460"/>
    </source>
</evidence>
<gene>
    <name evidence="1" type="ORF">BaRGS_00007648</name>
</gene>
<keyword evidence="2" id="KW-1185">Reference proteome</keyword>
<dbReference type="Proteomes" id="UP001519460">
    <property type="component" value="Unassembled WGS sequence"/>
</dbReference>
<name>A0ABD0LPL0_9CAEN</name>
<protein>
    <submittedName>
        <fullName evidence="1">Uncharacterized protein</fullName>
    </submittedName>
</protein>
<proteinExistence type="predicted"/>
<organism evidence="1 2">
    <name type="scientific">Batillaria attramentaria</name>
    <dbReference type="NCBI Taxonomy" id="370345"/>
    <lineage>
        <taxon>Eukaryota</taxon>
        <taxon>Metazoa</taxon>
        <taxon>Spiralia</taxon>
        <taxon>Lophotrochozoa</taxon>
        <taxon>Mollusca</taxon>
        <taxon>Gastropoda</taxon>
        <taxon>Caenogastropoda</taxon>
        <taxon>Sorbeoconcha</taxon>
        <taxon>Cerithioidea</taxon>
        <taxon>Batillariidae</taxon>
        <taxon>Batillaria</taxon>
    </lineage>
</organism>
<sequence>MNRFVRRIKSYSSTHETLCCTCQSNVYAKHARTERPLVSPANRVEIPVFCIRGWSTSFYCPLFRGCFCGAQPA</sequence>
<comment type="caution">
    <text evidence="1">The sequence shown here is derived from an EMBL/GenBank/DDBJ whole genome shotgun (WGS) entry which is preliminary data.</text>
</comment>
<evidence type="ECO:0000313" key="1">
    <source>
        <dbReference type="EMBL" id="KAK7501163.1"/>
    </source>
</evidence>